<dbReference type="InterPro" id="IPR008570">
    <property type="entry name" value="ESCRT-II_cplx_Vps25-sub"/>
</dbReference>
<evidence type="ECO:0000256" key="4">
    <source>
        <dbReference type="ARBA" id="ARBA00022448"/>
    </source>
</evidence>
<dbReference type="PANTHER" id="PTHR13149">
    <property type="entry name" value="VACUOLAR PROTEIN SORTING-ASSOCIATED PROTEIN VPS25"/>
    <property type="match status" value="1"/>
</dbReference>
<evidence type="ECO:0000256" key="2">
    <source>
        <dbReference type="ARBA" id="ARBA00009674"/>
    </source>
</evidence>
<dbReference type="GeneID" id="105226665"/>
<comment type="similarity">
    <text evidence="2">Belongs to the VPS25 family.</text>
</comment>
<keyword evidence="4" id="KW-0813">Transport</keyword>
<dbReference type="FunFam" id="1.10.10.10:FF:000141">
    <property type="entry name" value="vacuolar protein-sorting-associated protein 25"/>
    <property type="match status" value="1"/>
</dbReference>
<dbReference type="GO" id="GO:0005198">
    <property type="term" value="F:structural molecule activity"/>
    <property type="evidence" value="ECO:0007669"/>
    <property type="project" value="TreeGrafter"/>
</dbReference>
<dbReference type="OrthoDB" id="245150at2759"/>
<dbReference type="FunFam" id="1.10.10.570:FF:000003">
    <property type="entry name" value="Vacuolar protein-sorting-associated protein 25"/>
    <property type="match status" value="1"/>
</dbReference>
<name>A0A034WK59_BACDO</name>
<dbReference type="Gene3D" id="1.10.10.570">
    <property type="entry name" value="Winged helix' DNA-binding domain. Chain C. Domain 1"/>
    <property type="match status" value="1"/>
</dbReference>
<dbReference type="InterPro" id="IPR014041">
    <property type="entry name" value="ESCRT-II_cplx_Vps25-sub_N"/>
</dbReference>
<dbReference type="Pfam" id="PF05871">
    <property type="entry name" value="ESCRT-II"/>
    <property type="match status" value="1"/>
</dbReference>
<dbReference type="GO" id="GO:0042803">
    <property type="term" value="F:protein homodimerization activity"/>
    <property type="evidence" value="ECO:0007669"/>
    <property type="project" value="TreeGrafter"/>
</dbReference>
<dbReference type="CTD" id="84313"/>
<evidence type="ECO:0000313" key="8">
    <source>
        <dbReference type="EMBL" id="JAC54702.1"/>
    </source>
</evidence>
<keyword evidence="9" id="KW-1185">Reference proteome</keyword>
<comment type="subcellular location">
    <subcellularLocation>
        <location evidence="1">Cytoplasm</location>
    </subcellularLocation>
</comment>
<organism evidence="8">
    <name type="scientific">Bactrocera dorsalis</name>
    <name type="common">Oriental fruit fly</name>
    <name type="synonym">Dacus dorsalis</name>
    <dbReference type="NCBI Taxonomy" id="27457"/>
    <lineage>
        <taxon>Eukaryota</taxon>
        <taxon>Metazoa</taxon>
        <taxon>Ecdysozoa</taxon>
        <taxon>Arthropoda</taxon>
        <taxon>Hexapoda</taxon>
        <taxon>Insecta</taxon>
        <taxon>Pterygota</taxon>
        <taxon>Neoptera</taxon>
        <taxon>Endopterygota</taxon>
        <taxon>Diptera</taxon>
        <taxon>Brachycera</taxon>
        <taxon>Muscomorpha</taxon>
        <taxon>Tephritoidea</taxon>
        <taxon>Tephritidae</taxon>
        <taxon>Bactrocera</taxon>
        <taxon>Bactrocera</taxon>
    </lineage>
</organism>
<dbReference type="EMBL" id="GAKP01004250">
    <property type="protein sequence ID" value="JAC54702.1"/>
    <property type="molecule type" value="Transcribed_RNA"/>
</dbReference>
<sequence>MMTEFEWPWEYTFPPFFTLQPHEETRNQQIKVWSDLFLRYLKYLNKFQVNINENAFPLFNNDAIKRRLSPETITVILEQLQRTGHAAPLDKRRIEWQVYSYTLEEYANMVYDWIQQTGQLNTICTLYEIASGENSEGTEFHGVDEAVLLNAFRTLENKGKCEVVQLDDSFGIKFF</sequence>
<dbReference type="GO" id="GO:0016236">
    <property type="term" value="P:macroautophagy"/>
    <property type="evidence" value="ECO:0007669"/>
    <property type="project" value="UniProtKB-ARBA"/>
</dbReference>
<dbReference type="RefSeq" id="XP_011203962.2">
    <property type="nucleotide sequence ID" value="XM_011205660.4"/>
</dbReference>
<evidence type="ECO:0000256" key="6">
    <source>
        <dbReference type="ARBA" id="ARBA00022927"/>
    </source>
</evidence>
<evidence type="ECO:0000313" key="10">
    <source>
        <dbReference type="RefSeq" id="XP_011203962.1"/>
    </source>
</evidence>
<dbReference type="InterPro" id="IPR036390">
    <property type="entry name" value="WH_DNA-bd_sf"/>
</dbReference>
<reference evidence="10" key="2">
    <citation type="submission" date="2022-04" db="UniProtKB">
        <authorList>
            <consortium name="RefSeq"/>
        </authorList>
    </citation>
    <scope>IDENTIFICATION</scope>
    <source>
        <strain evidence="10">Punador</strain>
    </source>
</reference>
<dbReference type="KEGG" id="bdr:105226665"/>
<reference evidence="8" key="1">
    <citation type="journal article" date="2014" name="BMC Genomics">
        <title>Characterizing the developmental transcriptome of the oriental fruit fly, Bactrocera dorsalis (Diptera: Tephritidae) through comparative genomic analysis with Drosophila melanogaster utilizing modENCODE datasets.</title>
        <authorList>
            <person name="Geib S.M."/>
            <person name="Calla B."/>
            <person name="Hall B."/>
            <person name="Hou S."/>
            <person name="Manoukis N.C."/>
        </authorList>
    </citation>
    <scope>NUCLEOTIDE SEQUENCE</scope>
    <source>
        <strain evidence="8">Punador</strain>
    </source>
</reference>
<dbReference type="GO" id="GO:0000814">
    <property type="term" value="C:ESCRT II complex"/>
    <property type="evidence" value="ECO:0007669"/>
    <property type="project" value="InterPro"/>
</dbReference>
<dbReference type="PANTHER" id="PTHR13149:SF0">
    <property type="entry name" value="VACUOLAR PROTEIN-SORTING-ASSOCIATED PROTEIN 25"/>
    <property type="match status" value="1"/>
</dbReference>
<dbReference type="Proteomes" id="UP001652620">
    <property type="component" value="Chromosome 3"/>
</dbReference>
<keyword evidence="6" id="KW-0653">Protein transport</keyword>
<dbReference type="AlphaFoldDB" id="A0A034WK59"/>
<evidence type="ECO:0000256" key="1">
    <source>
        <dbReference type="ARBA" id="ARBA00004496"/>
    </source>
</evidence>
<evidence type="ECO:0000256" key="5">
    <source>
        <dbReference type="ARBA" id="ARBA00022490"/>
    </source>
</evidence>
<protein>
    <recommendedName>
        <fullName evidence="3">Vacuolar protein-sorting-associated protein 25</fullName>
    </recommendedName>
    <alternativeName>
        <fullName evidence="7">ESCRT-II complex subunit VPS25</fullName>
    </alternativeName>
</protein>
<dbReference type="RefSeq" id="XP_011203962.1">
    <property type="nucleotide sequence ID" value="XM_011205660.3"/>
</dbReference>
<evidence type="ECO:0000256" key="7">
    <source>
        <dbReference type="ARBA" id="ARBA00030094"/>
    </source>
</evidence>
<evidence type="ECO:0000256" key="3">
    <source>
        <dbReference type="ARBA" id="ARBA00017934"/>
    </source>
</evidence>
<dbReference type="GO" id="GO:0043328">
    <property type="term" value="P:protein transport to vacuole involved in ubiquitin-dependent protein catabolic process via the multivesicular body sorting pathway"/>
    <property type="evidence" value="ECO:0007669"/>
    <property type="project" value="TreeGrafter"/>
</dbReference>
<dbReference type="Gene3D" id="1.10.10.10">
    <property type="entry name" value="Winged helix-like DNA-binding domain superfamily/Winged helix DNA-binding domain"/>
    <property type="match status" value="1"/>
</dbReference>
<proteinExistence type="inferred from homology"/>
<gene>
    <name evidence="8" type="primary">VPS25</name>
    <name evidence="10" type="synonym">LOC105226665</name>
</gene>
<dbReference type="SUPFAM" id="SSF46785">
    <property type="entry name" value="Winged helix' DNA-binding domain"/>
    <property type="match status" value="2"/>
</dbReference>
<dbReference type="InterPro" id="IPR036388">
    <property type="entry name" value="WH-like_DNA-bd_sf"/>
</dbReference>
<evidence type="ECO:0000313" key="9">
    <source>
        <dbReference type="Proteomes" id="UP001652620"/>
    </source>
</evidence>
<accession>A0A034WK59</accession>
<keyword evidence="5" id="KW-0963">Cytoplasm</keyword>